<evidence type="ECO:0000313" key="5">
    <source>
        <dbReference type="EMBL" id="QGZ96786.1"/>
    </source>
</evidence>
<dbReference type="FunFam" id="3.30.70.240:FF:000002">
    <property type="entry name" value="GTP-binding protein TypA"/>
    <property type="match status" value="1"/>
</dbReference>
<dbReference type="AlphaFoldDB" id="A0A6I6MTK3"/>
<evidence type="ECO:0000259" key="4">
    <source>
        <dbReference type="PROSITE" id="PS51722"/>
    </source>
</evidence>
<comment type="catalytic activity">
    <reaction evidence="3">
        <text>GTP + H2O = GDP + phosphate + H(+)</text>
        <dbReference type="Rhea" id="RHEA:19669"/>
        <dbReference type="ChEBI" id="CHEBI:15377"/>
        <dbReference type="ChEBI" id="CHEBI:15378"/>
        <dbReference type="ChEBI" id="CHEBI:37565"/>
        <dbReference type="ChEBI" id="CHEBI:43474"/>
        <dbReference type="ChEBI" id="CHEBI:58189"/>
    </reaction>
</comment>
<name>A0A6I6MTK3_9CAUL</name>
<dbReference type="GO" id="GO:0005829">
    <property type="term" value="C:cytosol"/>
    <property type="evidence" value="ECO:0007669"/>
    <property type="project" value="TreeGrafter"/>
</dbReference>
<evidence type="ECO:0000313" key="6">
    <source>
        <dbReference type="Proteomes" id="UP000431269"/>
    </source>
</evidence>
<dbReference type="Gene3D" id="3.40.50.300">
    <property type="entry name" value="P-loop containing nucleotide triphosphate hydrolases"/>
    <property type="match status" value="1"/>
</dbReference>
<dbReference type="PANTHER" id="PTHR42908">
    <property type="entry name" value="TRANSLATION ELONGATION FACTOR-RELATED"/>
    <property type="match status" value="1"/>
</dbReference>
<dbReference type="Pfam" id="PF21018">
    <property type="entry name" value="BipA_C"/>
    <property type="match status" value="1"/>
</dbReference>
<dbReference type="GO" id="GO:0005525">
    <property type="term" value="F:GTP binding"/>
    <property type="evidence" value="ECO:0007669"/>
    <property type="project" value="UniProtKB-UniRule"/>
</dbReference>
<dbReference type="InterPro" id="IPR042116">
    <property type="entry name" value="TypA/BipA_C"/>
</dbReference>
<dbReference type="GO" id="GO:0097216">
    <property type="term" value="F:guanosine tetraphosphate binding"/>
    <property type="evidence" value="ECO:0007669"/>
    <property type="project" value="UniProtKB-ARBA"/>
</dbReference>
<reference evidence="6" key="1">
    <citation type="submission" date="2019-12" db="EMBL/GenBank/DDBJ databases">
        <title>Complete genome of Terracaulis silvestris 0127_4.</title>
        <authorList>
            <person name="Vieira S."/>
            <person name="Riedel T."/>
            <person name="Sproer C."/>
            <person name="Pascual J."/>
            <person name="Boedeker C."/>
            <person name="Overmann J."/>
        </authorList>
    </citation>
    <scope>NUCLEOTIDE SEQUENCE [LARGE SCALE GENOMIC DNA]</scope>
    <source>
        <strain evidence="6">0127_4</strain>
    </source>
</reference>
<keyword evidence="3" id="KW-0820">tRNA-binding</keyword>
<dbReference type="InterPro" id="IPR031157">
    <property type="entry name" value="G_TR_CS"/>
</dbReference>
<dbReference type="RefSeq" id="WP_158767557.1">
    <property type="nucleotide sequence ID" value="NZ_CP047045.1"/>
</dbReference>
<dbReference type="SUPFAM" id="SSF54980">
    <property type="entry name" value="EF-G C-terminal domain-like"/>
    <property type="match status" value="2"/>
</dbReference>
<dbReference type="CDD" id="cd03710">
    <property type="entry name" value="BipA_TypA_C"/>
    <property type="match status" value="1"/>
</dbReference>
<dbReference type="Pfam" id="PF00679">
    <property type="entry name" value="EFG_C"/>
    <property type="match status" value="1"/>
</dbReference>
<evidence type="ECO:0000256" key="1">
    <source>
        <dbReference type="ARBA" id="ARBA00022741"/>
    </source>
</evidence>
<dbReference type="GO" id="GO:1990904">
    <property type="term" value="C:ribonucleoprotein complex"/>
    <property type="evidence" value="ECO:0007669"/>
    <property type="project" value="TreeGrafter"/>
</dbReference>
<keyword evidence="3" id="KW-0690">Ribosome biogenesis</keyword>
<dbReference type="GO" id="GO:0003924">
    <property type="term" value="F:GTPase activity"/>
    <property type="evidence" value="ECO:0007669"/>
    <property type="project" value="UniProtKB-UniRule"/>
</dbReference>
<dbReference type="NCBIfam" id="TIGR00231">
    <property type="entry name" value="small_GTP"/>
    <property type="match status" value="1"/>
</dbReference>
<keyword evidence="3" id="KW-0694">RNA-binding</keyword>
<dbReference type="EC" id="3.6.5.-" evidence="3"/>
<dbReference type="Gene3D" id="2.40.50.250">
    <property type="entry name" value="bipa protein"/>
    <property type="match status" value="1"/>
</dbReference>
<comment type="subunit">
    <text evidence="3">Monomer.</text>
</comment>
<dbReference type="FunFam" id="3.40.50.300:FF:000055">
    <property type="entry name" value="GTP-binding protein TypA"/>
    <property type="match status" value="1"/>
</dbReference>
<dbReference type="FunFam" id="2.40.50.250:FF:000001">
    <property type="entry name" value="GTP-binding protein TypA"/>
    <property type="match status" value="1"/>
</dbReference>
<dbReference type="HAMAP" id="MF_00849">
    <property type="entry name" value="BipA"/>
    <property type="match status" value="1"/>
</dbReference>
<comment type="similarity">
    <text evidence="3">Belongs to the TRAFAC class translation factor GTPase superfamily. Classic translation factor GTPase family. BipA subfamily.</text>
</comment>
<dbReference type="PROSITE" id="PS00301">
    <property type="entry name" value="G_TR_1"/>
    <property type="match status" value="1"/>
</dbReference>
<dbReference type="GO" id="GO:0000049">
    <property type="term" value="F:tRNA binding"/>
    <property type="evidence" value="ECO:0007669"/>
    <property type="project" value="UniProtKB-KW"/>
</dbReference>
<dbReference type="InterPro" id="IPR047041">
    <property type="entry name" value="BipA_GTP-bd_dom"/>
</dbReference>
<dbReference type="InterPro" id="IPR000640">
    <property type="entry name" value="EFG_V-like"/>
</dbReference>
<dbReference type="GO" id="GO:0019843">
    <property type="term" value="F:rRNA binding"/>
    <property type="evidence" value="ECO:0007669"/>
    <property type="project" value="UniProtKB-KW"/>
</dbReference>
<keyword evidence="3" id="KW-0378">Hydrolase</keyword>
<dbReference type="InterPro" id="IPR000795">
    <property type="entry name" value="T_Tr_GTP-bd_dom"/>
</dbReference>
<dbReference type="InterPro" id="IPR047042">
    <property type="entry name" value="BipA_II"/>
</dbReference>
<dbReference type="InterPro" id="IPR005225">
    <property type="entry name" value="Small_GTP-bd"/>
</dbReference>
<protein>
    <recommendedName>
        <fullName evidence="3">Large ribosomal subunit assembly factor BipA</fullName>
        <ecNumber evidence="3">3.6.5.-</ecNumber>
    </recommendedName>
    <alternativeName>
        <fullName evidence="3">GTP-binding protein BipA</fullName>
    </alternativeName>
</protein>
<feature type="binding site" evidence="3">
    <location>
        <begin position="15"/>
        <end position="20"/>
    </location>
    <ligand>
        <name>GTP</name>
        <dbReference type="ChEBI" id="CHEBI:37565"/>
    </ligand>
</feature>
<dbReference type="PROSITE" id="PS51722">
    <property type="entry name" value="G_TR_2"/>
    <property type="match status" value="1"/>
</dbReference>
<dbReference type="NCBIfam" id="TIGR01394">
    <property type="entry name" value="TypA_BipA"/>
    <property type="match status" value="1"/>
</dbReference>
<dbReference type="Gene3D" id="3.30.70.240">
    <property type="match status" value="1"/>
</dbReference>
<dbReference type="InterPro" id="IPR035647">
    <property type="entry name" value="EFG_III/V"/>
</dbReference>
<dbReference type="CDD" id="cd03691">
    <property type="entry name" value="BipA_TypA_II"/>
    <property type="match status" value="1"/>
</dbReference>
<dbReference type="EMBL" id="CP047045">
    <property type="protein sequence ID" value="QGZ96786.1"/>
    <property type="molecule type" value="Genomic_DNA"/>
</dbReference>
<comment type="subcellular location">
    <subcellularLocation>
        <location evidence="3">Cytoplasm</location>
    </subcellularLocation>
    <text evidence="3">Binds to ribosomes.</text>
</comment>
<feature type="binding site" evidence="3">
    <location>
        <begin position="129"/>
        <end position="132"/>
    </location>
    <ligand>
        <name>GTP</name>
        <dbReference type="ChEBI" id="CHEBI:37565"/>
    </ligand>
</feature>
<dbReference type="InterPro" id="IPR048876">
    <property type="entry name" value="BipA_C"/>
</dbReference>
<dbReference type="GO" id="GO:0000027">
    <property type="term" value="P:ribosomal large subunit assembly"/>
    <property type="evidence" value="ECO:0007669"/>
    <property type="project" value="UniProtKB-UniRule"/>
</dbReference>
<dbReference type="Proteomes" id="UP000431269">
    <property type="component" value="Chromosome"/>
</dbReference>
<dbReference type="InterPro" id="IPR027417">
    <property type="entry name" value="P-loop_NTPase"/>
</dbReference>
<dbReference type="CDD" id="cd01891">
    <property type="entry name" value="TypA_BipA"/>
    <property type="match status" value="1"/>
</dbReference>
<dbReference type="GO" id="GO:0043022">
    <property type="term" value="F:ribosome binding"/>
    <property type="evidence" value="ECO:0007669"/>
    <property type="project" value="UniProtKB-UniRule"/>
</dbReference>
<proteinExistence type="inferred from homology"/>
<feature type="domain" description="Tr-type G" evidence="4">
    <location>
        <begin position="3"/>
        <end position="199"/>
    </location>
</feature>
<gene>
    <name evidence="5" type="primary">typA</name>
    <name evidence="3" type="synonym">bipA</name>
    <name evidence="5" type="ORF">DSM104635_03648</name>
</gene>
<accession>A0A6I6MTK3</accession>
<organism evidence="5 6">
    <name type="scientific">Terricaulis silvestris</name>
    <dbReference type="NCBI Taxonomy" id="2686094"/>
    <lineage>
        <taxon>Bacteria</taxon>
        <taxon>Pseudomonadati</taxon>
        <taxon>Pseudomonadota</taxon>
        <taxon>Alphaproteobacteria</taxon>
        <taxon>Caulobacterales</taxon>
        <taxon>Caulobacteraceae</taxon>
        <taxon>Terricaulis</taxon>
    </lineage>
</organism>
<dbReference type="PANTHER" id="PTHR42908:SF8">
    <property type="entry name" value="TR-TYPE G DOMAIN-CONTAINING PROTEIN"/>
    <property type="match status" value="1"/>
</dbReference>
<dbReference type="Pfam" id="PF00009">
    <property type="entry name" value="GTP_EFTU"/>
    <property type="match status" value="1"/>
</dbReference>
<dbReference type="Gene3D" id="3.30.70.870">
    <property type="entry name" value="Elongation Factor G (Translational Gtpase), domain 3"/>
    <property type="match status" value="1"/>
</dbReference>
<keyword evidence="3" id="KW-0699">rRNA-binding</keyword>
<evidence type="ECO:0000256" key="2">
    <source>
        <dbReference type="ARBA" id="ARBA00023134"/>
    </source>
</evidence>
<sequence length="610" mass="66948">MAERLRNLAIIAHVDHGKTTLVDQMLVQGGAFRANEAHAERAMDSNDQERERGITILAKCTSIHWGDDWRLNIVDTPGHADFGGEVERILGMVDGCVLLVDASEGVMPQTKFVLSKALNRGLRPMVVLNKVDRASADPDKALNEIFELFLALGASDEQADFPILYASGKEGWAKTDMTGENKDLTPLFELIVRHVPDPQPIQKKDEPFAFLVTMIDSDPFLGRILTGRVEAGRVKVGDPVRALSREGKEIEKGRLTKLLSFRGLKRVPVESAEAGDIIAIAGLVETTVADTIGSPDLAAPIPSTPIDPPTLAITVSINDSPLAGRAGDKVQSRVIRARLLAEAESNVAIRVTETANRDAYEVAGRGELQLGVLVETMRREGFELSLSRPKVLTRSENGQTLEPVEEVVIDVDDEYTGVVIEKMSIRKGELQDMRPSGGGKTRLVMYAPARGMVGYHGEFLTDTRGSGVMNRLFHSWAPWKGEIPGRRNGALISNDKGQSTAFALWNLEDRGQMFIADGEDVYEGMIIGENSRGEDLDVNPLKGKKLTNVRASGKDESIRLTPPRRLTLEQAMAWIEDDELVEVTPAAIRLRKAYLDPNERKRQSRAKEAG</sequence>
<evidence type="ECO:0000256" key="3">
    <source>
        <dbReference type="HAMAP-Rule" id="MF_00849"/>
    </source>
</evidence>
<dbReference type="InterPro" id="IPR004161">
    <property type="entry name" value="EFTu-like_2"/>
</dbReference>
<dbReference type="FunFam" id="3.30.70.870:FF:000003">
    <property type="entry name" value="GTP-binding protein TypA"/>
    <property type="match status" value="1"/>
</dbReference>
<keyword evidence="2 3" id="KW-0342">GTP-binding</keyword>
<dbReference type="InterPro" id="IPR006298">
    <property type="entry name" value="BipA"/>
</dbReference>
<dbReference type="KEGG" id="tsv:DSM104635_03648"/>
<dbReference type="SUPFAM" id="SSF50447">
    <property type="entry name" value="Translation proteins"/>
    <property type="match status" value="1"/>
</dbReference>
<dbReference type="SMART" id="SM00838">
    <property type="entry name" value="EFG_C"/>
    <property type="match status" value="1"/>
</dbReference>
<dbReference type="Pfam" id="PF03144">
    <property type="entry name" value="GTP_EFTU_D2"/>
    <property type="match status" value="1"/>
</dbReference>
<dbReference type="InterPro" id="IPR035651">
    <property type="entry name" value="BipA_V"/>
</dbReference>
<dbReference type="SUPFAM" id="SSF52540">
    <property type="entry name" value="P-loop containing nucleoside triphosphate hydrolases"/>
    <property type="match status" value="1"/>
</dbReference>
<dbReference type="PRINTS" id="PR00315">
    <property type="entry name" value="ELONGATNFCT"/>
</dbReference>
<keyword evidence="6" id="KW-1185">Reference proteome</keyword>
<comment type="function">
    <text evidence="3">A 50S ribosomal subunit assembly protein with GTPase activity, required for 50S subunit assembly at low temperatures, may also play a role in translation. Binds GTP and analogs. Binds the 70S ribosome between the 30S and 50S subunits, in a similar position as ribosome-bound EF-G; it contacts a number of ribosomal proteins, both rRNAs and the A-site tRNA.</text>
</comment>
<dbReference type="Gene3D" id="2.40.30.10">
    <property type="entry name" value="Translation factors"/>
    <property type="match status" value="1"/>
</dbReference>
<dbReference type="InterPro" id="IPR009000">
    <property type="entry name" value="Transl_B-barrel_sf"/>
</dbReference>
<keyword evidence="1 3" id="KW-0547">Nucleotide-binding</keyword>
<keyword evidence="3" id="KW-0963">Cytoplasm</keyword>